<gene>
    <name evidence="11" type="ORF">N7509_003717</name>
</gene>
<evidence type="ECO:0000256" key="4">
    <source>
        <dbReference type="ARBA" id="ARBA00022692"/>
    </source>
</evidence>
<keyword evidence="3" id="KW-1003">Cell membrane</keyword>
<feature type="transmembrane region" description="Helical" evidence="9">
    <location>
        <begin position="472"/>
        <end position="492"/>
    </location>
</feature>
<dbReference type="NCBIfam" id="TIGR00913">
    <property type="entry name" value="2A0310"/>
    <property type="match status" value="1"/>
</dbReference>
<dbReference type="InterPro" id="IPR004762">
    <property type="entry name" value="Amino_acid_permease_fungi"/>
</dbReference>
<dbReference type="OrthoDB" id="3900342at2759"/>
<sequence>MADKSSKPEINPGDAIVVASEGNSSSIRPQFGQRIIDSFRRDPQSFTKDLDKTHELENGPHNAPEPPLQRRLKTRHVQMIAIGGSIGTGLFVGSGSTLATGGPASILIAYTLIGCMLFCMMNALGEMAVIFPVSGSFAQYATRFLDPAWGFAMGWMYVFSWLVTLPLEIVAASITIEYWNPGVSSAVWAAIFWLVIISINLFGVKGYAEAEFVLSIIKIIAIIGFIILGIILNCGGGPQGHYIGGQYWYNPGAFNNGFKGLCNVFVTAAFAFAGTELVGLTAAETENPRKAIPKATKQVFWRILLFFIVSLIIIGLLVPYTDSRLVSGSSSADAHASPFVIAIEDAGISSLPSVVNVVILVAVLSVGNSSVYGASRTLSSLAEQGQAPRFLAYIDRKGRPILAIALTSAFGLLCFLAASEKQTLVFEWLMAIVGLGEIFVWGSICLCHVRFRQAWKYRGRHLDELPFRSQSGVIGSWVGFGFNCLVLIAQFWTAAWPSGYGEMTASSRASTFFSYYLAAPVVLFLYGSYKFWYRTKIVQVHEMDLVTGCRIFHVDDLLEQEAADRHRRSIWWRIYHIFC</sequence>
<keyword evidence="7 9" id="KW-0472">Membrane</keyword>
<dbReference type="GO" id="GO:0005886">
    <property type="term" value="C:plasma membrane"/>
    <property type="evidence" value="ECO:0007669"/>
    <property type="project" value="UniProtKB-SubCell"/>
</dbReference>
<dbReference type="EMBL" id="JAPZBU010000005">
    <property type="protein sequence ID" value="KAJ5403846.1"/>
    <property type="molecule type" value="Genomic_DNA"/>
</dbReference>
<feature type="transmembrane region" description="Helical" evidence="9">
    <location>
        <begin position="401"/>
        <end position="419"/>
    </location>
</feature>
<dbReference type="Pfam" id="PF00324">
    <property type="entry name" value="AA_permease"/>
    <property type="match status" value="1"/>
</dbReference>
<dbReference type="GO" id="GO:0015171">
    <property type="term" value="F:amino acid transmembrane transporter activity"/>
    <property type="evidence" value="ECO:0007669"/>
    <property type="project" value="TreeGrafter"/>
</dbReference>
<evidence type="ECO:0000256" key="8">
    <source>
        <dbReference type="SAM" id="MobiDB-lite"/>
    </source>
</evidence>
<feature type="transmembrane region" description="Helical" evidence="9">
    <location>
        <begin position="79"/>
        <end position="101"/>
    </location>
</feature>
<dbReference type="InterPro" id="IPR004840">
    <property type="entry name" value="Amino_acid_permease_CS"/>
</dbReference>
<feature type="transmembrane region" description="Helical" evidence="9">
    <location>
        <begin position="107"/>
        <end position="133"/>
    </location>
</feature>
<dbReference type="Gene3D" id="1.20.1740.10">
    <property type="entry name" value="Amino acid/polyamine transporter I"/>
    <property type="match status" value="1"/>
</dbReference>
<dbReference type="RefSeq" id="XP_056491088.1">
    <property type="nucleotide sequence ID" value="XM_056628354.1"/>
</dbReference>
<keyword evidence="4 9" id="KW-0812">Transmembrane</keyword>
<evidence type="ECO:0000256" key="5">
    <source>
        <dbReference type="ARBA" id="ARBA00022970"/>
    </source>
</evidence>
<keyword evidence="5" id="KW-0029">Amino-acid transport</keyword>
<comment type="subcellular location">
    <subcellularLocation>
        <location evidence="1">Cell membrane</location>
        <topology evidence="1">Multi-pass membrane protein</topology>
    </subcellularLocation>
</comment>
<evidence type="ECO:0000313" key="11">
    <source>
        <dbReference type="EMBL" id="KAJ5403846.1"/>
    </source>
</evidence>
<feature type="transmembrane region" description="Helical" evidence="9">
    <location>
        <begin position="425"/>
        <end position="451"/>
    </location>
</feature>
<accession>A0A9W9W5N2</accession>
<feature type="transmembrane region" description="Helical" evidence="9">
    <location>
        <begin position="354"/>
        <end position="374"/>
    </location>
</feature>
<feature type="domain" description="Amino acid permease/ SLC12A" evidence="10">
    <location>
        <begin position="76"/>
        <end position="541"/>
    </location>
</feature>
<feature type="compositionally biased region" description="Basic and acidic residues" evidence="8">
    <location>
        <begin position="37"/>
        <end position="58"/>
    </location>
</feature>
<feature type="transmembrane region" description="Helical" evidence="9">
    <location>
        <begin position="299"/>
        <end position="320"/>
    </location>
</feature>
<dbReference type="PANTHER" id="PTHR43341">
    <property type="entry name" value="AMINO ACID PERMEASE"/>
    <property type="match status" value="1"/>
</dbReference>
<dbReference type="PROSITE" id="PS00218">
    <property type="entry name" value="AMINO_ACID_PERMEASE_1"/>
    <property type="match status" value="1"/>
</dbReference>
<feature type="transmembrane region" description="Helical" evidence="9">
    <location>
        <begin position="185"/>
        <end position="204"/>
    </location>
</feature>
<keyword evidence="6 9" id="KW-1133">Transmembrane helix</keyword>
<evidence type="ECO:0000256" key="7">
    <source>
        <dbReference type="ARBA" id="ARBA00023136"/>
    </source>
</evidence>
<evidence type="ECO:0000313" key="12">
    <source>
        <dbReference type="Proteomes" id="UP001147747"/>
    </source>
</evidence>
<dbReference type="AlphaFoldDB" id="A0A9W9W5N2"/>
<evidence type="ECO:0000256" key="1">
    <source>
        <dbReference type="ARBA" id="ARBA00004651"/>
    </source>
</evidence>
<dbReference type="GeneID" id="81367334"/>
<dbReference type="Proteomes" id="UP001147747">
    <property type="component" value="Unassembled WGS sequence"/>
</dbReference>
<evidence type="ECO:0000256" key="9">
    <source>
        <dbReference type="SAM" id="Phobius"/>
    </source>
</evidence>
<keyword evidence="12" id="KW-1185">Reference proteome</keyword>
<name>A0A9W9W5N2_9EURO</name>
<feature type="region of interest" description="Disordered" evidence="8">
    <location>
        <begin position="1"/>
        <end position="70"/>
    </location>
</feature>
<comment type="caution">
    <text evidence="11">The sequence shown here is derived from an EMBL/GenBank/DDBJ whole genome shotgun (WGS) entry which is preliminary data.</text>
</comment>
<dbReference type="FunFam" id="1.20.1740.10:FF:000017">
    <property type="entry name" value="Amino acid permease"/>
    <property type="match status" value="1"/>
</dbReference>
<reference evidence="11" key="1">
    <citation type="submission" date="2022-12" db="EMBL/GenBank/DDBJ databases">
        <authorList>
            <person name="Petersen C."/>
        </authorList>
    </citation>
    <scope>NUCLEOTIDE SEQUENCE</scope>
    <source>
        <strain evidence="11">IBT 29677</strain>
    </source>
</reference>
<dbReference type="PANTHER" id="PTHR43341:SF1">
    <property type="entry name" value="GENERAL AMINO-ACID PERMEASE GAP1"/>
    <property type="match status" value="1"/>
</dbReference>
<feature type="transmembrane region" description="Helical" evidence="9">
    <location>
        <begin position="154"/>
        <end position="179"/>
    </location>
</feature>
<keyword evidence="2" id="KW-0813">Transport</keyword>
<protein>
    <submittedName>
        <fullName evidence="11">General amino-acid permease GAP2</fullName>
    </submittedName>
</protein>
<feature type="transmembrane region" description="Helical" evidence="9">
    <location>
        <begin position="258"/>
        <end position="278"/>
    </location>
</feature>
<feature type="transmembrane region" description="Helical" evidence="9">
    <location>
        <begin position="216"/>
        <end position="238"/>
    </location>
</feature>
<evidence type="ECO:0000259" key="10">
    <source>
        <dbReference type="Pfam" id="PF00324"/>
    </source>
</evidence>
<evidence type="ECO:0000256" key="2">
    <source>
        <dbReference type="ARBA" id="ARBA00022448"/>
    </source>
</evidence>
<evidence type="ECO:0000256" key="6">
    <source>
        <dbReference type="ARBA" id="ARBA00022989"/>
    </source>
</evidence>
<proteinExistence type="predicted"/>
<dbReference type="InterPro" id="IPR004841">
    <property type="entry name" value="AA-permease/SLC12A_dom"/>
</dbReference>
<organism evidence="11 12">
    <name type="scientific">Penicillium cosmopolitanum</name>
    <dbReference type="NCBI Taxonomy" id="1131564"/>
    <lineage>
        <taxon>Eukaryota</taxon>
        <taxon>Fungi</taxon>
        <taxon>Dikarya</taxon>
        <taxon>Ascomycota</taxon>
        <taxon>Pezizomycotina</taxon>
        <taxon>Eurotiomycetes</taxon>
        <taxon>Eurotiomycetidae</taxon>
        <taxon>Eurotiales</taxon>
        <taxon>Aspergillaceae</taxon>
        <taxon>Penicillium</taxon>
    </lineage>
</organism>
<reference evidence="11" key="2">
    <citation type="journal article" date="2023" name="IMA Fungus">
        <title>Comparative genomic study of the Penicillium genus elucidates a diverse pangenome and 15 lateral gene transfer events.</title>
        <authorList>
            <person name="Petersen C."/>
            <person name="Sorensen T."/>
            <person name="Nielsen M.R."/>
            <person name="Sondergaard T.E."/>
            <person name="Sorensen J.L."/>
            <person name="Fitzpatrick D.A."/>
            <person name="Frisvad J.C."/>
            <person name="Nielsen K.L."/>
        </authorList>
    </citation>
    <scope>NUCLEOTIDE SEQUENCE</scope>
    <source>
        <strain evidence="11">IBT 29677</strain>
    </source>
</reference>
<feature type="transmembrane region" description="Helical" evidence="9">
    <location>
        <begin position="512"/>
        <end position="533"/>
    </location>
</feature>
<dbReference type="InterPro" id="IPR050524">
    <property type="entry name" value="APC_YAT"/>
</dbReference>
<evidence type="ECO:0000256" key="3">
    <source>
        <dbReference type="ARBA" id="ARBA00022475"/>
    </source>
</evidence>
<dbReference type="PIRSF" id="PIRSF006060">
    <property type="entry name" value="AA_transporter"/>
    <property type="match status" value="1"/>
</dbReference>